<dbReference type="RefSeq" id="XP_015405747.1">
    <property type="nucleotide sequence ID" value="XM_015555101.1"/>
</dbReference>
<dbReference type="InterPro" id="IPR052061">
    <property type="entry name" value="PTE-AB_protein"/>
</dbReference>
<proteinExistence type="predicted"/>
<dbReference type="Proteomes" id="UP000037505">
    <property type="component" value="Unassembled WGS sequence"/>
</dbReference>
<dbReference type="AlphaFoldDB" id="A0A0L1IZ78"/>
<dbReference type="SUPFAM" id="SSF54637">
    <property type="entry name" value="Thioesterase/thiol ester dehydrase-isomerase"/>
    <property type="match status" value="1"/>
</dbReference>
<name>A0A0L1IZ78_ASPN3</name>
<comment type="caution">
    <text evidence="1">The sequence shown here is derived from an EMBL/GenBank/DDBJ whole genome shotgun (WGS) entry which is preliminary data.</text>
</comment>
<dbReference type="InterPro" id="IPR029069">
    <property type="entry name" value="HotDog_dom_sf"/>
</dbReference>
<dbReference type="PANTHER" id="PTHR47260">
    <property type="entry name" value="UPF0644 PROTEIN PB2B4.06"/>
    <property type="match status" value="1"/>
</dbReference>
<dbReference type="PANTHER" id="PTHR47260:SF6">
    <property type="entry name" value="THIOESTERASE DOMAIN-CONTAINING PROTEIN"/>
    <property type="match status" value="1"/>
</dbReference>
<dbReference type="Gene3D" id="3.10.129.10">
    <property type="entry name" value="Hotdog Thioesterase"/>
    <property type="match status" value="1"/>
</dbReference>
<dbReference type="EMBL" id="JNOM01000186">
    <property type="protein sequence ID" value="KNG84824.1"/>
    <property type="molecule type" value="Genomic_DNA"/>
</dbReference>
<evidence type="ECO:0000313" key="2">
    <source>
        <dbReference type="Proteomes" id="UP000037505"/>
    </source>
</evidence>
<keyword evidence="2" id="KW-1185">Reference proteome</keyword>
<gene>
    <name evidence="1" type="ORF">ANOM_009845</name>
</gene>
<sequence length="175" mass="19725">MSRHFAARMTYQTVRGYQSQALPYKTSLVYDGVKGIPKRVPKLSVEPSQDLLRSLLQGYSPTFRRHPLGMEADAVIKLTPRQQMCYYDGKMFGGYLALLLDRILADCCRPAVTAYLNTSFAQSVPPDVPIRLRAWPERVEGRKVYLTASIQIPGKGEGEFIDAIRANALFVRPRS</sequence>
<evidence type="ECO:0008006" key="3">
    <source>
        <dbReference type="Google" id="ProtNLM"/>
    </source>
</evidence>
<dbReference type="GeneID" id="26811649"/>
<organism evidence="1 2">
    <name type="scientific">Aspergillus nomiae NRRL (strain ATCC 15546 / NRRL 13137 / CBS 260.88 / M93)</name>
    <dbReference type="NCBI Taxonomy" id="1509407"/>
    <lineage>
        <taxon>Eukaryota</taxon>
        <taxon>Fungi</taxon>
        <taxon>Dikarya</taxon>
        <taxon>Ascomycota</taxon>
        <taxon>Pezizomycotina</taxon>
        <taxon>Eurotiomycetes</taxon>
        <taxon>Eurotiomycetidae</taxon>
        <taxon>Eurotiales</taxon>
        <taxon>Aspergillaceae</taxon>
        <taxon>Aspergillus</taxon>
        <taxon>Aspergillus subgen. Circumdati</taxon>
    </lineage>
</organism>
<evidence type="ECO:0000313" key="1">
    <source>
        <dbReference type="EMBL" id="KNG84824.1"/>
    </source>
</evidence>
<accession>A0A0L1IZ78</accession>
<dbReference type="CDD" id="cd03440">
    <property type="entry name" value="hot_dog"/>
    <property type="match status" value="1"/>
</dbReference>
<dbReference type="OrthoDB" id="506431at2759"/>
<protein>
    <recommendedName>
        <fullName evidence="3">Thioesterase domain-containing protein</fullName>
    </recommendedName>
</protein>
<reference evidence="1 2" key="1">
    <citation type="submission" date="2014-06" db="EMBL/GenBank/DDBJ databases">
        <title>The Genome of the Aflatoxigenic Filamentous Fungus Aspergillus nomius.</title>
        <authorList>
            <person name="Moore M.G."/>
            <person name="Shannon B.M."/>
            <person name="Brian M.M."/>
        </authorList>
    </citation>
    <scope>NUCLEOTIDE SEQUENCE [LARGE SCALE GENOMIC DNA]</scope>
    <source>
        <strain evidence="1 2">NRRL 13137</strain>
    </source>
</reference>